<name>A0A7K0GU68_PARDI</name>
<gene>
    <name evidence="3" type="ORF">GKD67_08930</name>
</gene>
<protein>
    <recommendedName>
        <fullName evidence="2">DUF6383 domain-containing protein</fullName>
    </recommendedName>
</protein>
<comment type="caution">
    <text evidence="3">The sequence shown here is derived from an EMBL/GenBank/DDBJ whole genome shotgun (WGS) entry which is preliminary data.</text>
</comment>
<dbReference type="AlphaFoldDB" id="A0A7K0GU68"/>
<accession>A0A7K0GU68</accession>
<feature type="domain" description="DUF6383" evidence="2">
    <location>
        <begin position="945"/>
        <end position="1019"/>
    </location>
</feature>
<evidence type="ECO:0000313" key="3">
    <source>
        <dbReference type="EMBL" id="MRY93346.1"/>
    </source>
</evidence>
<organism evidence="3 4">
    <name type="scientific">Parabacteroides distasonis</name>
    <dbReference type="NCBI Taxonomy" id="823"/>
    <lineage>
        <taxon>Bacteria</taxon>
        <taxon>Pseudomonadati</taxon>
        <taxon>Bacteroidota</taxon>
        <taxon>Bacteroidia</taxon>
        <taxon>Bacteroidales</taxon>
        <taxon>Tannerellaceae</taxon>
        <taxon>Parabacteroides</taxon>
    </lineage>
</organism>
<reference evidence="3 4" key="1">
    <citation type="journal article" date="2019" name="Nat. Med.">
        <title>A library of human gut bacterial isolates paired with longitudinal multiomics data enables mechanistic microbiome research.</title>
        <authorList>
            <person name="Poyet M."/>
            <person name="Groussin M."/>
            <person name="Gibbons S.M."/>
            <person name="Avila-Pacheco J."/>
            <person name="Jiang X."/>
            <person name="Kearney S.M."/>
            <person name="Perrotta A.R."/>
            <person name="Berdy B."/>
            <person name="Zhao S."/>
            <person name="Lieberman T.D."/>
            <person name="Swanson P.K."/>
            <person name="Smith M."/>
            <person name="Roesemann S."/>
            <person name="Alexander J.E."/>
            <person name="Rich S.A."/>
            <person name="Livny J."/>
            <person name="Vlamakis H."/>
            <person name="Clish C."/>
            <person name="Bullock K."/>
            <person name="Deik A."/>
            <person name="Scott J."/>
            <person name="Pierce K.A."/>
            <person name="Xavier R.J."/>
            <person name="Alm E.J."/>
        </authorList>
    </citation>
    <scope>NUCLEOTIDE SEQUENCE [LARGE SCALE GENOMIC DNA]</scope>
    <source>
        <strain evidence="3 4">BIOML-A9</strain>
    </source>
</reference>
<feature type="signal peptide" evidence="1">
    <location>
        <begin position="1"/>
        <end position="25"/>
    </location>
</feature>
<evidence type="ECO:0000259" key="2">
    <source>
        <dbReference type="Pfam" id="PF19910"/>
    </source>
</evidence>
<sequence>MNKRIFTLLTAGLLLGGPAFNAAYAATDLTTKTVISYSENKTALANGMSFYLGESESALLKVTDVLTTKDKKKVISFGDADGNATTGVVFTIRNYSSNSFELWANVDGVAYQVVTDKDGNALTADTDKNLSELNAKFAVSEGKLKFSGLYTVTVPTKEVKTGLKAFSCSEGIDAAYLNDYNSNGTTLSFDYKTNELVGNLFDKVKPVTFSDEIAETGAGEAKLAAGTYFVSGDSKRVDAFLGKVNAETPVANDILAAAQDVKFLAVNPNPKSRYDINGKQDNEGYSLYWMKGAVATSADSTANAAFTITAKDALNEEGKLTLKVTFKVDKATAGTEVYVAGVRPSVSDTKTYVTTVLTEESKYSAIHPQLGSNSYLNASVLLKKNVENVVNIYFTSATTSKEDKPGIQTEYHKYLTINPANGSVLSVAAYNNVDFTMPVAQWIVAGFDGKYTFTLKNRETAKELVLRLQPNGEEGGYKVEKATYDGEDVTISGDETSASNGVTDDLALNKTSVKFNTIATTRTDGYKVFTDTQIAEGFKMTFNGKDALFGEKALYAIDDNATKTMKASTKEENLIVLYPERIKGAKDHSTKSLQGVEDYVISTNAFAYLNDKGEVVMKADGDTLVVPTYVLRYTEAKGDDAKYLGAAASRDKAADAATEFAVVKNAAGAYSLVAVKEVTDGKLSYEGSTGSNAKTAKIGTTDLKVSFDGGRYMPAKALNEAYANVEVLDANPFNPSLAAKPRHASFDNMLGSINYQLNKNGFNEGILSAESMIFWLDTADSKAKTPSFYISKGIEVAEGEEKPAERMFMFNPTDSLHYFVEGSAQEYTDEKYYLEGSGKSETKVIFRPAILTGVDTITTTVKGETVKVVKELNDDKSVKSTDRLDAFKFNITLAEGDDEYFVSSQRKVKEGDVYKTAYVYALNGMLGLTTNPEKAMVFTLGTEVPTANESIDAKESSIVVVAGNGVVTIQGAAGETAYVRTVLGQTVAETVLTSDNATIAAPAGVVFVTVGNETVKVAVK</sequence>
<proteinExistence type="predicted"/>
<dbReference type="Proteomes" id="UP000461276">
    <property type="component" value="Unassembled WGS sequence"/>
</dbReference>
<dbReference type="EMBL" id="WKMY01000005">
    <property type="protein sequence ID" value="MRY93346.1"/>
    <property type="molecule type" value="Genomic_DNA"/>
</dbReference>
<evidence type="ECO:0000313" key="4">
    <source>
        <dbReference type="Proteomes" id="UP000461276"/>
    </source>
</evidence>
<dbReference type="InterPro" id="IPR045963">
    <property type="entry name" value="DUF6383"/>
</dbReference>
<evidence type="ECO:0000256" key="1">
    <source>
        <dbReference type="SAM" id="SignalP"/>
    </source>
</evidence>
<dbReference type="Pfam" id="PF19910">
    <property type="entry name" value="DUF6383"/>
    <property type="match status" value="1"/>
</dbReference>
<keyword evidence="1" id="KW-0732">Signal</keyword>
<feature type="chain" id="PRO_5029744264" description="DUF6383 domain-containing protein" evidence="1">
    <location>
        <begin position="26"/>
        <end position="1020"/>
    </location>
</feature>
<dbReference type="RefSeq" id="WP_154395080.1">
    <property type="nucleotide sequence ID" value="NZ_CP103079.1"/>
</dbReference>